<dbReference type="SUPFAM" id="SSF56300">
    <property type="entry name" value="Metallo-dependent phosphatases"/>
    <property type="match status" value="1"/>
</dbReference>
<keyword evidence="1" id="KW-0479">Metal-binding</keyword>
<proteinExistence type="predicted"/>
<dbReference type="InterPro" id="IPR029052">
    <property type="entry name" value="Metallo-depent_PP-like"/>
</dbReference>
<keyword evidence="2" id="KW-0378">Hydrolase</keyword>
<evidence type="ECO:0000256" key="2">
    <source>
        <dbReference type="ARBA" id="ARBA00022801"/>
    </source>
</evidence>
<dbReference type="PANTHER" id="PTHR42988">
    <property type="entry name" value="PHOSPHOHYDROLASE"/>
    <property type="match status" value="1"/>
</dbReference>
<dbReference type="InterPro" id="IPR050884">
    <property type="entry name" value="CNP_phosphodiesterase-III"/>
</dbReference>
<organism evidence="3">
    <name type="scientific">freshwater metagenome</name>
    <dbReference type="NCBI Taxonomy" id="449393"/>
    <lineage>
        <taxon>unclassified sequences</taxon>
        <taxon>metagenomes</taxon>
        <taxon>ecological metagenomes</taxon>
    </lineage>
</organism>
<dbReference type="PANTHER" id="PTHR42988:SF2">
    <property type="entry name" value="CYCLIC NUCLEOTIDE PHOSPHODIESTERASE CBUA0032-RELATED"/>
    <property type="match status" value="1"/>
</dbReference>
<evidence type="ECO:0000313" key="3">
    <source>
        <dbReference type="EMBL" id="CAB4904851.1"/>
    </source>
</evidence>
<dbReference type="GO" id="GO:0046872">
    <property type="term" value="F:metal ion binding"/>
    <property type="evidence" value="ECO:0007669"/>
    <property type="project" value="UniProtKB-KW"/>
</dbReference>
<protein>
    <submittedName>
        <fullName evidence="3">Unannotated protein</fullName>
    </submittedName>
</protein>
<gene>
    <name evidence="3" type="ORF">UFOPK3564_00811</name>
</gene>
<name>A0A6J7G9F3_9ZZZZ</name>
<dbReference type="Gene3D" id="3.60.21.10">
    <property type="match status" value="1"/>
</dbReference>
<dbReference type="AlphaFoldDB" id="A0A6J7G9F3"/>
<dbReference type="GO" id="GO:0016787">
    <property type="term" value="F:hydrolase activity"/>
    <property type="evidence" value="ECO:0007669"/>
    <property type="project" value="UniProtKB-KW"/>
</dbReference>
<reference evidence="3" key="1">
    <citation type="submission" date="2020-05" db="EMBL/GenBank/DDBJ databases">
        <authorList>
            <person name="Chiriac C."/>
            <person name="Salcher M."/>
            <person name="Ghai R."/>
            <person name="Kavagutti S V."/>
        </authorList>
    </citation>
    <scope>NUCLEOTIDE SEQUENCE</scope>
</reference>
<accession>A0A6J7G9F3</accession>
<evidence type="ECO:0000256" key="1">
    <source>
        <dbReference type="ARBA" id="ARBA00022723"/>
    </source>
</evidence>
<sequence length="160" mass="16820">MPGRPHGELGAGQLEWLDDVLAKPAKHGTVLALHHPPVPTAHPLLGRIGLRDPDRLARVVAGTDVRIMVCGHAHAVSAGMLAGIPVWSAPALGVTSDALPEEGRMRAWGDIGGLSRIDLFGDDDVVATLVPLSSAPTAVYDDPIAQRTGWLDELEAGDRD</sequence>
<dbReference type="EMBL" id="CAFBMK010000032">
    <property type="protein sequence ID" value="CAB4904851.1"/>
    <property type="molecule type" value="Genomic_DNA"/>
</dbReference>